<evidence type="ECO:0000256" key="4">
    <source>
        <dbReference type="ARBA" id="ARBA00023136"/>
    </source>
</evidence>
<dbReference type="GO" id="GO:0005739">
    <property type="term" value="C:mitochondrion"/>
    <property type="evidence" value="ECO:0007669"/>
    <property type="project" value="UniProtKB-SubCell"/>
</dbReference>
<keyword evidence="8" id="KW-1185">Reference proteome</keyword>
<feature type="transmembrane region" description="Helical" evidence="5">
    <location>
        <begin position="117"/>
        <end position="137"/>
    </location>
</feature>
<evidence type="ECO:0000259" key="6">
    <source>
        <dbReference type="PROSITE" id="PS51503"/>
    </source>
</evidence>
<dbReference type="AlphaFoldDB" id="A0A9Q5N4P7"/>
<dbReference type="OrthoDB" id="1915122at2759"/>
<dbReference type="PROSITE" id="PS51503">
    <property type="entry name" value="HIG1"/>
    <property type="match status" value="1"/>
</dbReference>
<name>A0A9Q5N4P7_SANBA</name>
<evidence type="ECO:0000313" key="7">
    <source>
        <dbReference type="EMBL" id="OCB84558.1"/>
    </source>
</evidence>
<feature type="transmembrane region" description="Helical" evidence="5">
    <location>
        <begin position="50"/>
        <end position="69"/>
    </location>
</feature>
<dbReference type="GO" id="GO:0033617">
    <property type="term" value="P:mitochondrial respiratory chain complex IV assembly"/>
    <property type="evidence" value="ECO:0007669"/>
    <property type="project" value="TreeGrafter"/>
</dbReference>
<comment type="caution">
    <text evidence="7">The sequence shown here is derived from an EMBL/GenBank/DDBJ whole genome shotgun (WGS) entry which is preliminary data.</text>
</comment>
<gene>
    <name evidence="7" type="ORF">A7U60_g8544</name>
</gene>
<comment type="subcellular location">
    <subcellularLocation>
        <location evidence="1">Mitochondrion</location>
    </subcellularLocation>
</comment>
<dbReference type="InterPro" id="IPR040153">
    <property type="entry name" value="Rcf2"/>
</dbReference>
<dbReference type="PANTHER" id="PTHR28018">
    <property type="entry name" value="RESPIRATORY SUPERCOMPLEX FACTOR 2, MITOCHONDRIAL"/>
    <property type="match status" value="1"/>
</dbReference>
<evidence type="ECO:0000313" key="8">
    <source>
        <dbReference type="Proteomes" id="UP000757232"/>
    </source>
</evidence>
<organism evidence="7 8">
    <name type="scientific">Sanghuangporus baumii</name>
    <name type="common">Phellinus baumii</name>
    <dbReference type="NCBI Taxonomy" id="108892"/>
    <lineage>
        <taxon>Eukaryota</taxon>
        <taxon>Fungi</taxon>
        <taxon>Dikarya</taxon>
        <taxon>Basidiomycota</taxon>
        <taxon>Agaricomycotina</taxon>
        <taxon>Agaricomycetes</taxon>
        <taxon>Hymenochaetales</taxon>
        <taxon>Hymenochaetaceae</taxon>
        <taxon>Sanghuangporus</taxon>
    </lineage>
</organism>
<feature type="domain" description="HIG1" evidence="6">
    <location>
        <begin position="91"/>
        <end position="182"/>
    </location>
</feature>
<keyword evidence="2 5" id="KW-0812">Transmembrane</keyword>
<evidence type="ECO:0000256" key="2">
    <source>
        <dbReference type="ARBA" id="ARBA00022692"/>
    </source>
</evidence>
<keyword evidence="3 5" id="KW-1133">Transmembrane helix</keyword>
<dbReference type="Proteomes" id="UP000757232">
    <property type="component" value="Unassembled WGS sequence"/>
</dbReference>
<dbReference type="EMBL" id="LNZH02000215">
    <property type="protein sequence ID" value="OCB84558.1"/>
    <property type="molecule type" value="Genomic_DNA"/>
</dbReference>
<sequence>MKLVSQEDIKNHEKATVRGLVEGFIGGTIASSAGFYMLHRRSPYYRSLPLTIKALGFVMVIAPAVAAQAERRGLQYDMEHNWESAGKREMDREEAEALGRWNSLTPMQKAGDWALRYRWHLFLAGWATTMGASWMILRRNKTQTFAQKIVQARVYAQGIALAGLLGGAALAQLQPPEVRKEQRADHSWARLLEQQAQEAKEIERARAAHAAAHS</sequence>
<evidence type="ECO:0000256" key="1">
    <source>
        <dbReference type="ARBA" id="ARBA00004173"/>
    </source>
</evidence>
<evidence type="ECO:0000256" key="3">
    <source>
        <dbReference type="ARBA" id="ARBA00022989"/>
    </source>
</evidence>
<feature type="transmembrane region" description="Helical" evidence="5">
    <location>
        <begin position="20"/>
        <end position="38"/>
    </location>
</feature>
<proteinExistence type="predicted"/>
<evidence type="ECO:0000256" key="5">
    <source>
        <dbReference type="SAM" id="Phobius"/>
    </source>
</evidence>
<keyword evidence="4 5" id="KW-0472">Membrane</keyword>
<dbReference type="PANTHER" id="PTHR28018:SF3">
    <property type="entry name" value="RESPIRATORY SUPERCOMPLEX FACTOR 2, MITOCHONDRIAL"/>
    <property type="match status" value="1"/>
</dbReference>
<protein>
    <recommendedName>
        <fullName evidence="6">HIG1 domain-containing protein</fullName>
    </recommendedName>
</protein>
<dbReference type="Pfam" id="PF04588">
    <property type="entry name" value="HIG_1_N"/>
    <property type="match status" value="1"/>
</dbReference>
<reference evidence="7" key="1">
    <citation type="submission" date="2016-06" db="EMBL/GenBank/DDBJ databases">
        <title>Draft Genome sequence of the fungus Inonotus baumii.</title>
        <authorList>
            <person name="Zhu H."/>
            <person name="Lin W."/>
        </authorList>
    </citation>
    <scope>NUCLEOTIDE SEQUENCE</scope>
    <source>
        <strain evidence="7">821</strain>
    </source>
</reference>
<accession>A0A9Q5N4P7</accession>
<dbReference type="InterPro" id="IPR007667">
    <property type="entry name" value="Hypoxia_induced_domain"/>
</dbReference>